<dbReference type="InterPro" id="IPR020045">
    <property type="entry name" value="DNA_polI_H3TH"/>
</dbReference>
<dbReference type="SMART" id="SM00279">
    <property type="entry name" value="HhH2"/>
    <property type="match status" value="1"/>
</dbReference>
<evidence type="ECO:0000256" key="1">
    <source>
        <dbReference type="ARBA" id="ARBA00022722"/>
    </source>
</evidence>
<dbReference type="OrthoDB" id="9806424at2"/>
<dbReference type="SUPFAM" id="SSF47807">
    <property type="entry name" value="5' to 3' exonuclease, C-terminal subdomain"/>
    <property type="match status" value="1"/>
</dbReference>
<dbReference type="CDD" id="cd09859">
    <property type="entry name" value="PIN_53EXO"/>
    <property type="match status" value="1"/>
</dbReference>
<dbReference type="PANTHER" id="PTHR42646:SF2">
    <property type="entry name" value="5'-3' EXONUCLEASE FAMILY PROTEIN"/>
    <property type="match status" value="1"/>
</dbReference>
<dbReference type="InterPro" id="IPR038969">
    <property type="entry name" value="FEN"/>
</dbReference>
<evidence type="ECO:0000256" key="3">
    <source>
        <dbReference type="ARBA" id="ARBA00023125"/>
    </source>
</evidence>
<dbReference type="InterPro" id="IPR029060">
    <property type="entry name" value="PIN-like_dom_sf"/>
</dbReference>
<dbReference type="SMART" id="SM00475">
    <property type="entry name" value="53EXOc"/>
    <property type="match status" value="1"/>
</dbReference>
<dbReference type="Gene3D" id="3.40.50.1010">
    <property type="entry name" value="5'-nuclease"/>
    <property type="match status" value="1"/>
</dbReference>
<dbReference type="Pfam" id="PF02739">
    <property type="entry name" value="5_3_exonuc_N"/>
    <property type="match status" value="1"/>
</dbReference>
<dbReference type="FunFam" id="1.10.150.20:FF:000003">
    <property type="entry name" value="DNA polymerase I"/>
    <property type="match status" value="1"/>
</dbReference>
<evidence type="ECO:0000259" key="6">
    <source>
        <dbReference type="SMART" id="SM00475"/>
    </source>
</evidence>
<dbReference type="InterPro" id="IPR036279">
    <property type="entry name" value="5-3_exonuclease_C_sf"/>
</dbReference>
<dbReference type="Pfam" id="PF01367">
    <property type="entry name" value="5_3_exonuc"/>
    <property type="match status" value="1"/>
</dbReference>
<evidence type="ECO:0000256" key="5">
    <source>
        <dbReference type="ARBA" id="ARBA00050026"/>
    </source>
</evidence>
<proteinExistence type="predicted"/>
<comment type="caution">
    <text evidence="7">The sequence shown here is derived from an EMBL/GenBank/DDBJ whole genome shotgun (WGS) entry which is preliminary data.</text>
</comment>
<dbReference type="InterPro" id="IPR020046">
    <property type="entry name" value="5-3_exonucl_a-hlix_arch_N"/>
</dbReference>
<evidence type="ECO:0000256" key="2">
    <source>
        <dbReference type="ARBA" id="ARBA00022801"/>
    </source>
</evidence>
<dbReference type="GO" id="GO:0003677">
    <property type="term" value="F:DNA binding"/>
    <property type="evidence" value="ECO:0007669"/>
    <property type="project" value="UniProtKB-KW"/>
</dbReference>
<dbReference type="PATRIC" id="fig|203274.3.peg.440"/>
<dbReference type="EMBL" id="LTBM01000007">
    <property type="protein sequence ID" value="KXT29212.1"/>
    <property type="molecule type" value="Genomic_DNA"/>
</dbReference>
<dbReference type="PANTHER" id="PTHR42646">
    <property type="entry name" value="FLAP ENDONUCLEASE XNI"/>
    <property type="match status" value="1"/>
</dbReference>
<feature type="domain" description="5'-3' exonuclease" evidence="6">
    <location>
        <begin position="2"/>
        <end position="263"/>
    </location>
</feature>
<name>A0A139JQQ0_9MOLU</name>
<evidence type="ECO:0000313" key="9">
    <source>
        <dbReference type="Proteomes" id="UP000070069"/>
    </source>
</evidence>
<dbReference type="EMBL" id="LTBM01000008">
    <property type="protein sequence ID" value="KXT29196.1"/>
    <property type="molecule type" value="Genomic_DNA"/>
</dbReference>
<reference evidence="7 9" key="1">
    <citation type="submission" date="2016-02" db="EMBL/GenBank/DDBJ databases">
        <title>A draft genome sequence of Candidatus Phytoplasma oryzae strain Mbita1, the causative agent of Napier Grass stunt disease in Kenya.</title>
        <authorList>
            <person name="Fischer A."/>
            <person name="Santa-Cruz I."/>
            <person name="Wambua L."/>
            <person name="Olds C."/>
            <person name="Midega C."/>
            <person name="Dickinson M."/>
            <person name="Kawicha P."/>
            <person name="Khan Z."/>
            <person name="Masiga D."/>
            <person name="Jores J."/>
            <person name="Bernd S."/>
        </authorList>
    </citation>
    <scope>NUCLEOTIDE SEQUENCE [LARGE SCALE GENOMIC DNA]</scope>
    <source>
        <strain evidence="7">Mbita1</strain>
    </source>
</reference>
<dbReference type="Proteomes" id="UP000070069">
    <property type="component" value="Unassembled WGS sequence"/>
</dbReference>
<dbReference type="AlphaFoldDB" id="A0A139JQQ0"/>
<organism evidence="7 9">
    <name type="scientific">Candidatus Phytoplasma oryzae</name>
    <dbReference type="NCBI Taxonomy" id="203274"/>
    <lineage>
        <taxon>Bacteria</taxon>
        <taxon>Bacillati</taxon>
        <taxon>Mycoplasmatota</taxon>
        <taxon>Mollicutes</taxon>
        <taxon>Acholeplasmatales</taxon>
        <taxon>Acholeplasmataceae</taxon>
        <taxon>Candidatus Phytoplasma</taxon>
        <taxon>16SrXI (Rice yellow dwarf group)</taxon>
    </lineage>
</organism>
<comment type="function">
    <text evidence="4">5'-3' exonuclease acting preferentially on double-stranded DNA.</text>
</comment>
<dbReference type="InterPro" id="IPR002421">
    <property type="entry name" value="5-3_exonuclease"/>
</dbReference>
<accession>A0A139JQQ0</accession>
<dbReference type="NCBIfam" id="NF011547">
    <property type="entry name" value="PRK14976.1-4"/>
    <property type="match status" value="1"/>
</dbReference>
<sequence length="282" mass="33118">MKNLVLVDGNSLLFRAYYATVYKKQILKNKEGVYINALLVFINMFKKILEKTKDNICVVFDSKEKTQKHVLYNEYKKKRLPTPNQLISQIELIKKYLKLSGIKYHSQSGYEADDIIGTLAKKASKDKISVLIFSSDRDFLQLIDNNITICLIKKGLKNVIYYNEDILWNELNLKSYQIIDFKSIVGDHSDNIPGIPRIGPKTAIKLLNKFDNLENIFNNLQNIDNKIREKLISFKERVFFNRLLVTIDILVPLCFDYTQTNFEKIDDFLLKNFLQKYKFFKK</sequence>
<protein>
    <recommendedName>
        <fullName evidence="5">5'-3' exonuclease</fullName>
    </recommendedName>
</protein>
<evidence type="ECO:0000313" key="8">
    <source>
        <dbReference type="EMBL" id="KXT29212.1"/>
    </source>
</evidence>
<dbReference type="InterPro" id="IPR008918">
    <property type="entry name" value="HhH2"/>
</dbReference>
<evidence type="ECO:0000313" key="7">
    <source>
        <dbReference type="EMBL" id="KXT29196.1"/>
    </source>
</evidence>
<gene>
    <name evidence="8" type="ORF">AXA84_0284</name>
    <name evidence="7" type="ORF">AXA84_0298</name>
</gene>
<dbReference type="CDD" id="cd09898">
    <property type="entry name" value="H3TH_53EXO"/>
    <property type="match status" value="1"/>
</dbReference>
<evidence type="ECO:0000256" key="4">
    <source>
        <dbReference type="ARBA" id="ARBA00049957"/>
    </source>
</evidence>
<dbReference type="GO" id="GO:0033567">
    <property type="term" value="P:DNA replication, Okazaki fragment processing"/>
    <property type="evidence" value="ECO:0007669"/>
    <property type="project" value="InterPro"/>
</dbReference>
<keyword evidence="1" id="KW-0540">Nuclease</keyword>
<dbReference type="Gene3D" id="1.10.150.20">
    <property type="entry name" value="5' to 3' exonuclease, C-terminal subdomain"/>
    <property type="match status" value="1"/>
</dbReference>
<keyword evidence="7" id="KW-0269">Exonuclease</keyword>
<dbReference type="RefSeq" id="WP_066540422.1">
    <property type="nucleotide sequence ID" value="NZ_JHUK01000003.1"/>
</dbReference>
<keyword evidence="2" id="KW-0378">Hydrolase</keyword>
<dbReference type="GO" id="GO:0017108">
    <property type="term" value="F:5'-flap endonuclease activity"/>
    <property type="evidence" value="ECO:0007669"/>
    <property type="project" value="InterPro"/>
</dbReference>
<dbReference type="GO" id="GO:0008409">
    <property type="term" value="F:5'-3' exonuclease activity"/>
    <property type="evidence" value="ECO:0007669"/>
    <property type="project" value="InterPro"/>
</dbReference>
<dbReference type="SUPFAM" id="SSF88723">
    <property type="entry name" value="PIN domain-like"/>
    <property type="match status" value="1"/>
</dbReference>
<keyword evidence="3" id="KW-0238">DNA-binding</keyword>